<feature type="compositionally biased region" description="Polar residues" evidence="1">
    <location>
        <begin position="31"/>
        <end position="45"/>
    </location>
</feature>
<evidence type="ECO:0000313" key="2">
    <source>
        <dbReference type="EMBL" id="KAJ3788471.1"/>
    </source>
</evidence>
<evidence type="ECO:0000313" key="3">
    <source>
        <dbReference type="Proteomes" id="UP001163798"/>
    </source>
</evidence>
<reference evidence="2" key="1">
    <citation type="submission" date="2022-08" db="EMBL/GenBank/DDBJ databases">
        <authorList>
            <consortium name="DOE Joint Genome Institute"/>
            <person name="Min B."/>
            <person name="Riley R."/>
            <person name="Sierra-Patev S."/>
            <person name="Naranjo-Ortiz M."/>
            <person name="Looney B."/>
            <person name="Konkel Z."/>
            <person name="Slot J.C."/>
            <person name="Sakamoto Y."/>
            <person name="Steenwyk J.L."/>
            <person name="Rokas A."/>
            <person name="Carro J."/>
            <person name="Camarero S."/>
            <person name="Ferreira P."/>
            <person name="Molpeceres G."/>
            <person name="Ruiz-Duenas F.J."/>
            <person name="Serrano A."/>
            <person name="Henrissat B."/>
            <person name="Drula E."/>
            <person name="Hughes K.W."/>
            <person name="Mata J.L."/>
            <person name="Ishikawa N.K."/>
            <person name="Vargas-Isla R."/>
            <person name="Ushijima S."/>
            <person name="Smith C.A."/>
            <person name="Ahrendt S."/>
            <person name="Andreopoulos W."/>
            <person name="He G."/>
            <person name="Labutti K."/>
            <person name="Lipzen A."/>
            <person name="Ng V."/>
            <person name="Sandor L."/>
            <person name="Barry K."/>
            <person name="Martinez A.T."/>
            <person name="Xiao Y."/>
            <person name="Gibbons J.G."/>
            <person name="Terashima K."/>
            <person name="Hibbett D.S."/>
            <person name="Grigoriev I.V."/>
        </authorList>
    </citation>
    <scope>NUCLEOTIDE SEQUENCE</scope>
    <source>
        <strain evidence="2">TFB10291</strain>
    </source>
</reference>
<keyword evidence="3" id="KW-1185">Reference proteome</keyword>
<feature type="compositionally biased region" description="Basic and acidic residues" evidence="1">
    <location>
        <begin position="20"/>
        <end position="30"/>
    </location>
</feature>
<comment type="caution">
    <text evidence="2">The sequence shown here is derived from an EMBL/GenBank/DDBJ whole genome shotgun (WGS) entry which is preliminary data.</text>
</comment>
<dbReference type="EMBL" id="MU793274">
    <property type="protein sequence ID" value="KAJ3788471.1"/>
    <property type="molecule type" value="Genomic_DNA"/>
</dbReference>
<gene>
    <name evidence="2" type="ORF">GGU10DRAFT_384912</name>
</gene>
<name>A0AA38KHX4_9AGAR</name>
<sequence length="110" mass="12080">MASSTNAPKEEDSSLLSPTEEPKAGSHDSSLDSTTENPTFDQQKAITEPDIEPRLAADSIEVANKDKETEETETKETKDWDVEPVRPEQQPRGRIKPPVSGSPSPRPKPK</sequence>
<dbReference type="AlphaFoldDB" id="A0AA38KHX4"/>
<protein>
    <submittedName>
        <fullName evidence="2">Uncharacterized protein</fullName>
    </submittedName>
</protein>
<feature type="region of interest" description="Disordered" evidence="1">
    <location>
        <begin position="1"/>
        <end position="110"/>
    </location>
</feature>
<dbReference type="Proteomes" id="UP001163798">
    <property type="component" value="Unassembled WGS sequence"/>
</dbReference>
<evidence type="ECO:0000256" key="1">
    <source>
        <dbReference type="SAM" id="MobiDB-lite"/>
    </source>
</evidence>
<accession>A0AA38KHX4</accession>
<feature type="compositionally biased region" description="Basic and acidic residues" evidence="1">
    <location>
        <begin position="63"/>
        <end position="91"/>
    </location>
</feature>
<organism evidence="2 3">
    <name type="scientific">Lentinula aff. detonsa</name>
    <dbReference type="NCBI Taxonomy" id="2804958"/>
    <lineage>
        <taxon>Eukaryota</taxon>
        <taxon>Fungi</taxon>
        <taxon>Dikarya</taxon>
        <taxon>Basidiomycota</taxon>
        <taxon>Agaricomycotina</taxon>
        <taxon>Agaricomycetes</taxon>
        <taxon>Agaricomycetidae</taxon>
        <taxon>Agaricales</taxon>
        <taxon>Marasmiineae</taxon>
        <taxon>Omphalotaceae</taxon>
        <taxon>Lentinula</taxon>
    </lineage>
</organism>
<proteinExistence type="predicted"/>